<dbReference type="PROSITE" id="PS50081">
    <property type="entry name" value="ZF_DAG_PE_2"/>
    <property type="match status" value="1"/>
</dbReference>
<dbReference type="AlphaFoldDB" id="A0AAE9FA40"/>
<dbReference type="GO" id="GO:0008270">
    <property type="term" value="F:zinc ion binding"/>
    <property type="evidence" value="ECO:0007669"/>
    <property type="project" value="UniProtKB-KW"/>
</dbReference>
<proteinExistence type="predicted"/>
<dbReference type="GO" id="GO:0016020">
    <property type="term" value="C:membrane"/>
    <property type="evidence" value="ECO:0007669"/>
    <property type="project" value="UniProtKB-SubCell"/>
</dbReference>
<dbReference type="Pfam" id="PF00130">
    <property type="entry name" value="C1_1"/>
    <property type="match status" value="1"/>
</dbReference>
<name>A0AAE9FA40_CAEBR</name>
<evidence type="ECO:0000259" key="3">
    <source>
        <dbReference type="PROSITE" id="PS50081"/>
    </source>
</evidence>
<keyword evidence="2" id="KW-0862">Zinc</keyword>
<evidence type="ECO:0000256" key="1">
    <source>
        <dbReference type="ARBA" id="ARBA00022723"/>
    </source>
</evidence>
<dbReference type="InterPro" id="IPR020454">
    <property type="entry name" value="DAG/PE-bd"/>
</dbReference>
<evidence type="ECO:0000256" key="2">
    <source>
        <dbReference type="ARBA" id="ARBA00022833"/>
    </source>
</evidence>
<dbReference type="InterPro" id="IPR002219">
    <property type="entry name" value="PKC_DAG/PE"/>
</dbReference>
<dbReference type="SMART" id="SM00109">
    <property type="entry name" value="C1"/>
    <property type="match status" value="1"/>
</dbReference>
<protein>
    <recommendedName>
        <fullName evidence="3">Phorbol-ester/DAG-type domain-containing protein</fullName>
    </recommendedName>
</protein>
<gene>
    <name evidence="4" type="ORF">L5515_009930</name>
</gene>
<dbReference type="PRINTS" id="PR00008">
    <property type="entry name" value="DAGPEDOMAIN"/>
</dbReference>
<accession>A0AAE9FA40</accession>
<sequence>MRQSSSQKVPRRRRSTMHLCSPASFYTLPTFCGHCGYLLYGCVKQGVRCAGCHVNVHHRCQEKATQNCSS</sequence>
<dbReference type="PANTHER" id="PTHR22968">
    <property type="entry name" value="PROTEIN KINASE C, MU"/>
    <property type="match status" value="1"/>
</dbReference>
<dbReference type="PANTHER" id="PTHR22968:SF14">
    <property type="entry name" value="PROTEIN KINASE C"/>
    <property type="match status" value="1"/>
</dbReference>
<keyword evidence="5" id="KW-1185">Reference proteome</keyword>
<dbReference type="Gene3D" id="3.30.60.20">
    <property type="match status" value="1"/>
</dbReference>
<dbReference type="EMBL" id="CP092624">
    <property type="protein sequence ID" value="UMM38565.1"/>
    <property type="molecule type" value="Genomic_DNA"/>
</dbReference>
<dbReference type="GO" id="GO:0005737">
    <property type="term" value="C:cytoplasm"/>
    <property type="evidence" value="ECO:0007669"/>
    <property type="project" value="UniProtKB-SubCell"/>
</dbReference>
<keyword evidence="1" id="KW-0479">Metal-binding</keyword>
<dbReference type="InterPro" id="IPR046349">
    <property type="entry name" value="C1-like_sf"/>
</dbReference>
<organism evidence="4 5">
    <name type="scientific">Caenorhabditis briggsae</name>
    <dbReference type="NCBI Taxonomy" id="6238"/>
    <lineage>
        <taxon>Eukaryota</taxon>
        <taxon>Metazoa</taxon>
        <taxon>Ecdysozoa</taxon>
        <taxon>Nematoda</taxon>
        <taxon>Chromadorea</taxon>
        <taxon>Rhabditida</taxon>
        <taxon>Rhabditina</taxon>
        <taxon>Rhabditomorpha</taxon>
        <taxon>Rhabditoidea</taxon>
        <taxon>Rhabditidae</taxon>
        <taxon>Peloderinae</taxon>
        <taxon>Caenorhabditis</taxon>
    </lineage>
</organism>
<dbReference type="SUPFAM" id="SSF57889">
    <property type="entry name" value="Cysteine-rich domain"/>
    <property type="match status" value="1"/>
</dbReference>
<dbReference type="GO" id="GO:0004674">
    <property type="term" value="F:protein serine/threonine kinase activity"/>
    <property type="evidence" value="ECO:0007669"/>
    <property type="project" value="UniProtKB-KW"/>
</dbReference>
<reference evidence="4 5" key="1">
    <citation type="submission" date="2022-04" db="EMBL/GenBank/DDBJ databases">
        <title>Chromosome-level reference genomes for two strains of Caenorhabditis briggsae: an improved platform for comparative genomics.</title>
        <authorList>
            <person name="Stevens L."/>
            <person name="Andersen E."/>
        </authorList>
    </citation>
    <scope>NUCLEOTIDE SEQUENCE [LARGE SCALE GENOMIC DNA]</scope>
    <source>
        <strain evidence="4">VX34</strain>
        <tissue evidence="4">Whole-organism</tissue>
    </source>
</reference>
<dbReference type="Proteomes" id="UP000829354">
    <property type="component" value="Chromosome V"/>
</dbReference>
<evidence type="ECO:0000313" key="5">
    <source>
        <dbReference type="Proteomes" id="UP000829354"/>
    </source>
</evidence>
<evidence type="ECO:0000313" key="4">
    <source>
        <dbReference type="EMBL" id="UMM38565.1"/>
    </source>
</evidence>
<feature type="domain" description="Phorbol-ester/DAG-type" evidence="3">
    <location>
        <begin position="17"/>
        <end position="68"/>
    </location>
</feature>